<feature type="compositionally biased region" description="Basic and acidic residues" evidence="1">
    <location>
        <begin position="1"/>
        <end position="11"/>
    </location>
</feature>
<organism evidence="2 3">
    <name type="scientific">Marivita lacus</name>
    <dbReference type="NCBI Taxonomy" id="1323742"/>
    <lineage>
        <taxon>Bacteria</taxon>
        <taxon>Pseudomonadati</taxon>
        <taxon>Pseudomonadota</taxon>
        <taxon>Alphaproteobacteria</taxon>
        <taxon>Rhodobacterales</taxon>
        <taxon>Roseobacteraceae</taxon>
        <taxon>Marivita</taxon>
    </lineage>
</organism>
<accession>A0ABQ1LJ86</accession>
<comment type="caution">
    <text evidence="2">The sequence shown here is derived from an EMBL/GenBank/DDBJ whole genome shotgun (WGS) entry which is preliminary data.</text>
</comment>
<evidence type="ECO:0000256" key="1">
    <source>
        <dbReference type="SAM" id="MobiDB-lite"/>
    </source>
</evidence>
<gene>
    <name evidence="2" type="ORF">GCM10011363_45590</name>
</gene>
<dbReference type="EMBL" id="BMFC01000031">
    <property type="protein sequence ID" value="GGC23947.1"/>
    <property type="molecule type" value="Genomic_DNA"/>
</dbReference>
<keyword evidence="3" id="KW-1185">Reference proteome</keyword>
<proteinExistence type="predicted"/>
<dbReference type="Proteomes" id="UP000645462">
    <property type="component" value="Unassembled WGS sequence"/>
</dbReference>
<reference evidence="3" key="1">
    <citation type="journal article" date="2019" name="Int. J. Syst. Evol. Microbiol.">
        <title>The Global Catalogue of Microorganisms (GCM) 10K type strain sequencing project: providing services to taxonomists for standard genome sequencing and annotation.</title>
        <authorList>
            <consortium name="The Broad Institute Genomics Platform"/>
            <consortium name="The Broad Institute Genome Sequencing Center for Infectious Disease"/>
            <person name="Wu L."/>
            <person name="Ma J."/>
        </authorList>
    </citation>
    <scope>NUCLEOTIDE SEQUENCE [LARGE SCALE GENOMIC DNA]</scope>
    <source>
        <strain evidence="3">CGMCC 1.12478</strain>
    </source>
</reference>
<evidence type="ECO:0000313" key="3">
    <source>
        <dbReference type="Proteomes" id="UP000645462"/>
    </source>
</evidence>
<sequence>MKSDIRSDLSSDRSQSQTAPTVALLSGRANVQKTFEAMKNTLSMQAPGEQPPGEKMLTRQVKGTFDR</sequence>
<name>A0ABQ1LJ86_9RHOB</name>
<protein>
    <submittedName>
        <fullName evidence="2">Uncharacterized protein</fullName>
    </submittedName>
</protein>
<evidence type="ECO:0000313" key="2">
    <source>
        <dbReference type="EMBL" id="GGC23947.1"/>
    </source>
</evidence>
<feature type="region of interest" description="Disordered" evidence="1">
    <location>
        <begin position="43"/>
        <end position="67"/>
    </location>
</feature>
<feature type="region of interest" description="Disordered" evidence="1">
    <location>
        <begin position="1"/>
        <end position="22"/>
    </location>
</feature>